<dbReference type="PANTHER" id="PTHR19288:SF46">
    <property type="entry name" value="HALOACID DEHALOGENASE-LIKE HYDROLASE DOMAIN-CONTAINING PROTEIN 2"/>
    <property type="match status" value="1"/>
</dbReference>
<evidence type="ECO:0000313" key="5">
    <source>
        <dbReference type="EMBL" id="OAM88412.1"/>
    </source>
</evidence>
<accession>A0A178IEH1</accession>
<dbReference type="STRING" id="1184151.AW736_19040"/>
<evidence type="ECO:0000313" key="6">
    <source>
        <dbReference type="Proteomes" id="UP000078486"/>
    </source>
</evidence>
<dbReference type="PANTHER" id="PTHR19288">
    <property type="entry name" value="4-NITROPHENYLPHOSPHATASE-RELATED"/>
    <property type="match status" value="1"/>
</dbReference>
<feature type="binding site" evidence="3">
    <location>
        <position position="196"/>
    </location>
    <ligand>
        <name>substrate</name>
    </ligand>
</feature>
<name>A0A178IEH1_9BACT</name>
<comment type="caution">
    <text evidence="5">The sequence shown here is derived from an EMBL/GenBank/DDBJ whole genome shotgun (WGS) entry which is preliminary data.</text>
</comment>
<dbReference type="InterPro" id="IPR036412">
    <property type="entry name" value="HAD-like_sf"/>
</dbReference>
<organism evidence="5 6">
    <name type="scientific">Termitidicoccus mucosus</name>
    <dbReference type="NCBI Taxonomy" id="1184151"/>
    <lineage>
        <taxon>Bacteria</taxon>
        <taxon>Pseudomonadati</taxon>
        <taxon>Verrucomicrobiota</taxon>
        <taxon>Opitutia</taxon>
        <taxon>Opitutales</taxon>
        <taxon>Opitutaceae</taxon>
        <taxon>Termitidicoccus</taxon>
    </lineage>
</organism>
<dbReference type="Pfam" id="PF13242">
    <property type="entry name" value="Hydrolase_like"/>
    <property type="match status" value="1"/>
</dbReference>
<evidence type="ECO:0000256" key="1">
    <source>
        <dbReference type="PIRNR" id="PIRNR000915"/>
    </source>
</evidence>
<protein>
    <submittedName>
        <fullName evidence="5">Hydrolase</fullName>
    </submittedName>
</protein>
<feature type="binding site" evidence="4">
    <location>
        <position position="20"/>
    </location>
    <ligand>
        <name>Mg(2+)</name>
        <dbReference type="ChEBI" id="CHEBI:18420"/>
    </ligand>
</feature>
<dbReference type="InterPro" id="IPR006357">
    <property type="entry name" value="HAD-SF_hydro_IIA"/>
</dbReference>
<keyword evidence="4" id="KW-0479">Metal-binding</keyword>
<reference evidence="5 6" key="1">
    <citation type="submission" date="2016-01" db="EMBL/GenBank/DDBJ databases">
        <title>High potential of lignocellulose degradation of a new Verrucomicrobia species.</title>
        <authorList>
            <person name="Wang Y."/>
            <person name="Shi Y."/>
            <person name="Qiu Z."/>
            <person name="Liu S."/>
            <person name="Yang H."/>
        </authorList>
    </citation>
    <scope>NUCLEOTIDE SEQUENCE [LARGE SCALE GENOMIC DNA]</scope>
    <source>
        <strain evidence="5 6">TSB47</strain>
    </source>
</reference>
<dbReference type="SUPFAM" id="SSF56784">
    <property type="entry name" value="HAD-like"/>
    <property type="match status" value="1"/>
</dbReference>
<keyword evidence="6" id="KW-1185">Reference proteome</keyword>
<keyword evidence="4" id="KW-0460">Magnesium</keyword>
<evidence type="ECO:0000256" key="4">
    <source>
        <dbReference type="PIRSR" id="PIRSR000915-3"/>
    </source>
</evidence>
<feature type="binding site" evidence="4">
    <location>
        <position position="221"/>
    </location>
    <ligand>
        <name>Mg(2+)</name>
        <dbReference type="ChEBI" id="CHEBI:18420"/>
    </ligand>
</feature>
<dbReference type="GO" id="GO:0005737">
    <property type="term" value="C:cytoplasm"/>
    <property type="evidence" value="ECO:0007669"/>
    <property type="project" value="TreeGrafter"/>
</dbReference>
<dbReference type="Pfam" id="PF13344">
    <property type="entry name" value="Hydrolase_6"/>
    <property type="match status" value="1"/>
</dbReference>
<sequence length="286" mass="30312">MPATVSASLSRVRHVVLDMDGTIYNGGTLFPWTKPFLARLDALGIGYTFLTNNPSKSAAEYLDKLARLGLPSTPGHLYTSALAVIDWLRASRPDLRRLFLLGPPGMIAEFGRAGFQSADDDPADSPDAVVAGFDTSLTYARLCRAAWWVSQGRPYFATNPDYVCPTDQPTVLVDCGSICAAIEAATGRAPDRVFGKPDPSMLAGILARHGLQPGEVAMVGDRLYTDVAMAKNAGCLGVLVLSGEATRADAEAAPSAHCPDFVFENLAPLGEAIADARQTPPVSGHH</sequence>
<proteinExistence type="inferred from homology"/>
<dbReference type="OrthoDB" id="9810449at2"/>
<dbReference type="AlphaFoldDB" id="A0A178IEH1"/>
<dbReference type="Gene3D" id="3.40.50.1000">
    <property type="entry name" value="HAD superfamily/HAD-like"/>
    <property type="match status" value="2"/>
</dbReference>
<gene>
    <name evidence="5" type="ORF">AW736_19040</name>
</gene>
<feature type="binding site" evidence="4">
    <location>
        <position position="18"/>
    </location>
    <ligand>
        <name>Mg(2+)</name>
        <dbReference type="ChEBI" id="CHEBI:18420"/>
    </ligand>
</feature>
<dbReference type="GO" id="GO:0046872">
    <property type="term" value="F:metal ion binding"/>
    <property type="evidence" value="ECO:0007669"/>
    <property type="project" value="UniProtKB-KW"/>
</dbReference>
<feature type="active site" description="Proton donor" evidence="2">
    <location>
        <position position="20"/>
    </location>
</feature>
<dbReference type="InterPro" id="IPR023214">
    <property type="entry name" value="HAD_sf"/>
</dbReference>
<evidence type="ECO:0000256" key="2">
    <source>
        <dbReference type="PIRSR" id="PIRSR000915-1"/>
    </source>
</evidence>
<dbReference type="PIRSF" id="PIRSF000915">
    <property type="entry name" value="PGP-type_phosphatase"/>
    <property type="match status" value="1"/>
</dbReference>
<comment type="similarity">
    <text evidence="1">Belongs to the HAD-like hydrolase superfamily.</text>
</comment>
<evidence type="ECO:0000256" key="3">
    <source>
        <dbReference type="PIRSR" id="PIRSR000915-2"/>
    </source>
</evidence>
<dbReference type="GO" id="GO:0016791">
    <property type="term" value="F:phosphatase activity"/>
    <property type="evidence" value="ECO:0007669"/>
    <property type="project" value="TreeGrafter"/>
</dbReference>
<dbReference type="Proteomes" id="UP000078486">
    <property type="component" value="Unassembled WGS sequence"/>
</dbReference>
<dbReference type="NCBIfam" id="TIGR01460">
    <property type="entry name" value="HAD-SF-IIA"/>
    <property type="match status" value="1"/>
</dbReference>
<comment type="cofactor">
    <cofactor evidence="4">
        <name>Mg(2+)</name>
        <dbReference type="ChEBI" id="CHEBI:18420"/>
    </cofactor>
    <text evidence="4">Divalent metal ions. Mg(2+) is the most effective.</text>
</comment>
<dbReference type="RefSeq" id="WP_068771882.1">
    <property type="nucleotide sequence ID" value="NZ_CP109796.1"/>
</dbReference>
<keyword evidence="5" id="KW-0378">Hydrolase</keyword>
<dbReference type="EMBL" id="LRRQ01000136">
    <property type="protein sequence ID" value="OAM88412.1"/>
    <property type="molecule type" value="Genomic_DNA"/>
</dbReference>
<feature type="active site" description="Nucleophile" evidence="2">
    <location>
        <position position="18"/>
    </location>
</feature>